<reference evidence="2" key="1">
    <citation type="submission" date="2020-11" db="EMBL/GenBank/DDBJ databases">
        <authorList>
            <consortium name="DOE Joint Genome Institute"/>
            <person name="Ahrendt S."/>
            <person name="Riley R."/>
            <person name="Andreopoulos W."/>
            <person name="Labutti K."/>
            <person name="Pangilinan J."/>
            <person name="Ruiz-Duenas F.J."/>
            <person name="Barrasa J.M."/>
            <person name="Sanchez-Garcia M."/>
            <person name="Camarero S."/>
            <person name="Miyauchi S."/>
            <person name="Serrano A."/>
            <person name="Linde D."/>
            <person name="Babiker R."/>
            <person name="Drula E."/>
            <person name="Ayuso-Fernandez I."/>
            <person name="Pacheco R."/>
            <person name="Padilla G."/>
            <person name="Ferreira P."/>
            <person name="Barriuso J."/>
            <person name="Kellner H."/>
            <person name="Castanera R."/>
            <person name="Alfaro M."/>
            <person name="Ramirez L."/>
            <person name="Pisabarro A.G."/>
            <person name="Kuo A."/>
            <person name="Tritt A."/>
            <person name="Lipzen A."/>
            <person name="He G."/>
            <person name="Yan M."/>
            <person name="Ng V."/>
            <person name="Cullen D."/>
            <person name="Martin F."/>
            <person name="Rosso M.-N."/>
            <person name="Henrissat B."/>
            <person name="Hibbett D."/>
            <person name="Martinez A.T."/>
            <person name="Grigoriev I.V."/>
        </authorList>
    </citation>
    <scope>NUCLEOTIDE SEQUENCE</scope>
    <source>
        <strain evidence="2">CBS 506.95</strain>
    </source>
</reference>
<feature type="compositionally biased region" description="Polar residues" evidence="1">
    <location>
        <begin position="1"/>
        <end position="26"/>
    </location>
</feature>
<evidence type="ECO:0000313" key="2">
    <source>
        <dbReference type="EMBL" id="KAF9530091.1"/>
    </source>
</evidence>
<dbReference type="Proteomes" id="UP000807306">
    <property type="component" value="Unassembled WGS sequence"/>
</dbReference>
<accession>A0A9P6EJ67</accession>
<proteinExistence type="predicted"/>
<evidence type="ECO:0000256" key="1">
    <source>
        <dbReference type="SAM" id="MobiDB-lite"/>
    </source>
</evidence>
<protein>
    <submittedName>
        <fullName evidence="2">Uncharacterized protein</fullName>
    </submittedName>
</protein>
<gene>
    <name evidence="2" type="ORF">CPB83DRAFT_200122</name>
</gene>
<feature type="region of interest" description="Disordered" evidence="1">
    <location>
        <begin position="1"/>
        <end position="30"/>
    </location>
</feature>
<organism evidence="2 3">
    <name type="scientific">Crepidotus variabilis</name>
    <dbReference type="NCBI Taxonomy" id="179855"/>
    <lineage>
        <taxon>Eukaryota</taxon>
        <taxon>Fungi</taxon>
        <taxon>Dikarya</taxon>
        <taxon>Basidiomycota</taxon>
        <taxon>Agaricomycotina</taxon>
        <taxon>Agaricomycetes</taxon>
        <taxon>Agaricomycetidae</taxon>
        <taxon>Agaricales</taxon>
        <taxon>Agaricineae</taxon>
        <taxon>Crepidotaceae</taxon>
        <taxon>Crepidotus</taxon>
    </lineage>
</organism>
<sequence length="149" mass="15911">MGKCTTRYSSTPSNTRCLSPRRSTTPIGAKGAAARARRNVCGVDRLPTTLEFANPFISGIVVFFIDMGGSHPLDTLGQFRGLVSAILFSWLQTNHSDQGFLGPSSISINDRVAAPGLDVDTMCPASEANTVDGALLTRNRSKKSKVYCA</sequence>
<evidence type="ECO:0000313" key="3">
    <source>
        <dbReference type="Proteomes" id="UP000807306"/>
    </source>
</evidence>
<name>A0A9P6EJ67_9AGAR</name>
<comment type="caution">
    <text evidence="2">The sequence shown here is derived from an EMBL/GenBank/DDBJ whole genome shotgun (WGS) entry which is preliminary data.</text>
</comment>
<dbReference type="AlphaFoldDB" id="A0A9P6EJ67"/>
<dbReference type="EMBL" id="MU157842">
    <property type="protein sequence ID" value="KAF9530091.1"/>
    <property type="molecule type" value="Genomic_DNA"/>
</dbReference>
<keyword evidence="3" id="KW-1185">Reference proteome</keyword>